<sequence>MKIAPAPNVAETVAEGRTRDVVARSILESGPLTAAVLADRLKLSAAAIRRHLEALVTDGVLREVEPRVGAAPRGRGRPARAYALTDAGRASFGHAYDDLASTALRYLRETGGEQAVRAFADHRAETLAARIAESLRRQQDGVLDEARPAPADRDAAPETRFELVAQALTDEGYAANIEAAGNGVQLCQHHCPVAHVAAEFPELCEAETRALAQVLGTYVQRLATIARGDGVCTTHVPRARALAGPPP</sequence>
<dbReference type="Pfam" id="PF13412">
    <property type="entry name" value="HTH_24"/>
    <property type="match status" value="1"/>
</dbReference>
<dbReference type="RefSeq" id="WP_249774086.1">
    <property type="nucleotide sequence ID" value="NZ_CP097332.1"/>
</dbReference>
<dbReference type="PANTHER" id="PTHR30363">
    <property type="entry name" value="HTH-TYPE TRANSCRIPTIONAL REGULATOR SRLR-RELATED"/>
    <property type="match status" value="1"/>
</dbReference>
<name>A0ABY4R398_9ACTN</name>
<dbReference type="Proteomes" id="UP001056336">
    <property type="component" value="Chromosome"/>
</dbReference>
<dbReference type="Gene3D" id="1.10.10.10">
    <property type="entry name" value="Winged helix-like DNA-binding domain superfamily/Winged helix DNA-binding domain"/>
    <property type="match status" value="1"/>
</dbReference>
<dbReference type="InterPro" id="IPR050313">
    <property type="entry name" value="Carb_Metab_HTH_regulators"/>
</dbReference>
<gene>
    <name evidence="1" type="ORF">M6D93_09365</name>
</gene>
<dbReference type="InterPro" id="IPR036390">
    <property type="entry name" value="WH_DNA-bd_sf"/>
</dbReference>
<proteinExistence type="predicted"/>
<dbReference type="InterPro" id="IPR036388">
    <property type="entry name" value="WH-like_DNA-bd_sf"/>
</dbReference>
<reference evidence="1" key="1">
    <citation type="journal article" date="2018" name="Int. J. Syst. Evol. Microbiol.">
        <title>Jatrophihabitans telluris sp. nov., isolated from sediment soil of lava forest wetlands and the emended description of the genus Jatrophihabitans.</title>
        <authorList>
            <person name="Lee K.C."/>
            <person name="Suh M.K."/>
            <person name="Eom M.K."/>
            <person name="Kim K.K."/>
            <person name="Kim J.S."/>
            <person name="Kim D.S."/>
            <person name="Ko S.H."/>
            <person name="Shin Y.K."/>
            <person name="Lee J.S."/>
        </authorList>
    </citation>
    <scope>NUCLEOTIDE SEQUENCE</scope>
    <source>
        <strain evidence="1">N237</strain>
    </source>
</reference>
<keyword evidence="2" id="KW-1185">Reference proteome</keyword>
<evidence type="ECO:0000313" key="2">
    <source>
        <dbReference type="Proteomes" id="UP001056336"/>
    </source>
</evidence>
<dbReference type="EMBL" id="CP097332">
    <property type="protein sequence ID" value="UQX90190.1"/>
    <property type="molecule type" value="Genomic_DNA"/>
</dbReference>
<dbReference type="SUPFAM" id="SSF46785">
    <property type="entry name" value="Winged helix' DNA-binding domain"/>
    <property type="match status" value="1"/>
</dbReference>
<dbReference type="PANTHER" id="PTHR30363:SF28">
    <property type="entry name" value="TRANSCRIPTIONAL REGULATORY PROTEIN-RELATED"/>
    <property type="match status" value="1"/>
</dbReference>
<organism evidence="1 2">
    <name type="scientific">Jatrophihabitans telluris</name>
    <dbReference type="NCBI Taxonomy" id="2038343"/>
    <lineage>
        <taxon>Bacteria</taxon>
        <taxon>Bacillati</taxon>
        <taxon>Actinomycetota</taxon>
        <taxon>Actinomycetes</taxon>
        <taxon>Jatrophihabitantales</taxon>
        <taxon>Jatrophihabitantaceae</taxon>
        <taxon>Jatrophihabitans</taxon>
    </lineage>
</organism>
<evidence type="ECO:0000313" key="1">
    <source>
        <dbReference type="EMBL" id="UQX90190.1"/>
    </source>
</evidence>
<accession>A0ABY4R398</accession>
<protein>
    <submittedName>
        <fullName evidence="1">Transcriptional regulator</fullName>
    </submittedName>
</protein>
<reference evidence="1" key="2">
    <citation type="submission" date="2022-05" db="EMBL/GenBank/DDBJ databases">
        <authorList>
            <person name="Kim J.-S."/>
            <person name="Lee K."/>
            <person name="Suh M."/>
            <person name="Eom M."/>
            <person name="Kim J.-S."/>
            <person name="Kim D.-S."/>
            <person name="Ko S.-H."/>
            <person name="Shin Y."/>
            <person name="Lee J.-S."/>
        </authorList>
    </citation>
    <scope>NUCLEOTIDE SEQUENCE</scope>
    <source>
        <strain evidence="1">N237</strain>
    </source>
</reference>